<evidence type="ECO:0000256" key="1">
    <source>
        <dbReference type="ARBA" id="ARBA00006994"/>
    </source>
</evidence>
<sequence length="870" mass="97958">MPMANEADSPPCTKEQMDNLLKFLKFNSSLNILTGTVAQTGKDSWALSTHNHSNPLIIDSGASEHMTNCSHLFNSYFPSSGFEKVRVADGSYSSIAGKGSIKISEQITLQPVLHVSKSTCNLLSVHKLSKDTNCFVLFRPSTCVFQDQNSGKTMETAREMNGLYYLDGIQFDNIAFFSSNSTNSSPVSDQVMLWHKRLGYPNDIVTTNHPSAKIIEFETGGETLIKDDNPELKVYFRKKFHKGGANPIVSPVEIQSDLPSEGPIDNLSSNSSSGNPSYSSNDLSDLSFPDINLSISVRKNIPDLDVPIAERKDSRVGFGATLLACELLSTFMGVAVAIAALNPAITAAIRWVKLGEPGYTERYYAEKFGASDPEEIERIKKDIVLKYVEGLCWVSRYYYQGVCSWLWYYPYHYAPFASDLKDLADLEITFFMGEPFKPFDQLMGTLPSSSSSALPERYRDLMINPSSPILQFYPSDFEIDMNGKKYSWQGVAKLPFIDEKKLLSATRALEGTLTEEEHRRNSKMLDLLYVSCAHKLVPHILYYYQNYSHIPLGGRPAMPIDPRASDGMNGFFWSYERNVFRDVVSSPIRGLQDIARNQVLNITYLNPRSHRHIPKPPDDVVMPKKILRDGDFKPIPLLWHEDNSRRYQARERQQVPGAIAGPQLGEAAHRLVRNSLQFNNNTSYGLPDQFQGHHTMNKVRPTGASGSGRYYGEESNNYYGQNYSPQGIMTRPRFPMSSNGWQNDRQNIRIQDRSQYHEQFHNMKTGFHALTVDEGVKPRSSVAPSPKTPAMMLMRPQNSGHTSNLQTQFVQNIGPPIPPPNWISKAPDTDGIYVRHQEAALGGAYDKPIKKVYQIKTRNPQDMPEQGNQW</sequence>
<keyword evidence="2" id="KW-0507">mRNA processing</keyword>
<dbReference type="Proteomes" id="UP001058974">
    <property type="component" value="Chromosome 3"/>
</dbReference>
<evidence type="ECO:0000256" key="3">
    <source>
        <dbReference type="ARBA" id="ARBA00022722"/>
    </source>
</evidence>
<name>A0A9D4XN79_PEA</name>
<dbReference type="Gramene" id="Psat03G0038900-T2">
    <property type="protein sequence ID" value="KAI5424154.1"/>
    <property type="gene ID" value="KIW84_030389"/>
</dbReference>
<dbReference type="FunFam" id="1.25.40.1050:FF:000002">
    <property type="entry name" value="5'-3' exoribonuclease"/>
    <property type="match status" value="1"/>
</dbReference>
<feature type="compositionally biased region" description="Low complexity" evidence="6">
    <location>
        <begin position="266"/>
        <end position="281"/>
    </location>
</feature>
<evidence type="ECO:0000313" key="9">
    <source>
        <dbReference type="EMBL" id="KAI5424154.1"/>
    </source>
</evidence>
<dbReference type="PANTHER" id="PTHR12341:SF74">
    <property type="entry name" value="5'-3' EXORIBONUCLEASE 4"/>
    <property type="match status" value="1"/>
</dbReference>
<dbReference type="InterPro" id="IPR054722">
    <property type="entry name" value="PolX-like_BBD"/>
</dbReference>
<dbReference type="InterPro" id="IPR041412">
    <property type="entry name" value="Xrn1_helical"/>
</dbReference>
<dbReference type="AlphaFoldDB" id="A0A9D4XN79"/>
<proteinExistence type="inferred from homology"/>
<evidence type="ECO:0000259" key="7">
    <source>
        <dbReference type="Pfam" id="PF17846"/>
    </source>
</evidence>
<dbReference type="Pfam" id="PF17846">
    <property type="entry name" value="XRN_M"/>
    <property type="match status" value="1"/>
</dbReference>
<keyword evidence="4" id="KW-0378">Hydrolase</keyword>
<keyword evidence="10" id="KW-1185">Reference proteome</keyword>
<reference evidence="9 10" key="1">
    <citation type="journal article" date="2022" name="Nat. Genet.">
        <title>Improved pea reference genome and pan-genome highlight genomic features and evolutionary characteristics.</title>
        <authorList>
            <person name="Yang T."/>
            <person name="Liu R."/>
            <person name="Luo Y."/>
            <person name="Hu S."/>
            <person name="Wang D."/>
            <person name="Wang C."/>
            <person name="Pandey M.K."/>
            <person name="Ge S."/>
            <person name="Xu Q."/>
            <person name="Li N."/>
            <person name="Li G."/>
            <person name="Huang Y."/>
            <person name="Saxena R.K."/>
            <person name="Ji Y."/>
            <person name="Li M."/>
            <person name="Yan X."/>
            <person name="He Y."/>
            <person name="Liu Y."/>
            <person name="Wang X."/>
            <person name="Xiang C."/>
            <person name="Varshney R.K."/>
            <person name="Ding H."/>
            <person name="Gao S."/>
            <person name="Zong X."/>
        </authorList>
    </citation>
    <scope>NUCLEOTIDE SEQUENCE [LARGE SCALE GENOMIC DNA]</scope>
    <source>
        <strain evidence="9 10">cv. Zhongwan 6</strain>
    </source>
</reference>
<evidence type="ECO:0000256" key="6">
    <source>
        <dbReference type="SAM" id="MobiDB-lite"/>
    </source>
</evidence>
<feature type="region of interest" description="Disordered" evidence="6">
    <location>
        <begin position="259"/>
        <end position="281"/>
    </location>
</feature>
<evidence type="ECO:0000256" key="2">
    <source>
        <dbReference type="ARBA" id="ARBA00022664"/>
    </source>
</evidence>
<evidence type="ECO:0000259" key="8">
    <source>
        <dbReference type="Pfam" id="PF22936"/>
    </source>
</evidence>
<evidence type="ECO:0000256" key="5">
    <source>
        <dbReference type="ARBA" id="ARBA00022839"/>
    </source>
</evidence>
<evidence type="ECO:0000313" key="10">
    <source>
        <dbReference type="Proteomes" id="UP001058974"/>
    </source>
</evidence>
<dbReference type="GO" id="GO:0005634">
    <property type="term" value="C:nucleus"/>
    <property type="evidence" value="ECO:0007669"/>
    <property type="project" value="TreeGrafter"/>
</dbReference>
<organism evidence="9 10">
    <name type="scientific">Pisum sativum</name>
    <name type="common">Garden pea</name>
    <name type="synonym">Lathyrus oleraceus</name>
    <dbReference type="NCBI Taxonomy" id="3888"/>
    <lineage>
        <taxon>Eukaryota</taxon>
        <taxon>Viridiplantae</taxon>
        <taxon>Streptophyta</taxon>
        <taxon>Embryophyta</taxon>
        <taxon>Tracheophyta</taxon>
        <taxon>Spermatophyta</taxon>
        <taxon>Magnoliopsida</taxon>
        <taxon>eudicotyledons</taxon>
        <taxon>Gunneridae</taxon>
        <taxon>Pentapetalae</taxon>
        <taxon>rosids</taxon>
        <taxon>fabids</taxon>
        <taxon>Fabales</taxon>
        <taxon>Fabaceae</taxon>
        <taxon>Papilionoideae</taxon>
        <taxon>50 kb inversion clade</taxon>
        <taxon>NPAAA clade</taxon>
        <taxon>Hologalegina</taxon>
        <taxon>IRL clade</taxon>
        <taxon>Fabeae</taxon>
        <taxon>Lathyrus</taxon>
    </lineage>
</organism>
<evidence type="ECO:0000256" key="4">
    <source>
        <dbReference type="ARBA" id="ARBA00022801"/>
    </source>
</evidence>
<dbReference type="Gene3D" id="1.25.40.1050">
    <property type="match status" value="1"/>
</dbReference>
<dbReference type="EMBL" id="JAMSHJ010000003">
    <property type="protein sequence ID" value="KAI5424154.1"/>
    <property type="molecule type" value="Genomic_DNA"/>
</dbReference>
<keyword evidence="5" id="KW-0269">Exonuclease</keyword>
<dbReference type="InterPro" id="IPR027073">
    <property type="entry name" value="5_3_exoribonuclease"/>
</dbReference>
<feature type="domain" description="Retrovirus-related Pol polyprotein from transposon TNT 1-94-like beta-barrel" evidence="8">
    <location>
        <begin position="57"/>
        <end position="130"/>
    </location>
</feature>
<dbReference type="GO" id="GO:0003723">
    <property type="term" value="F:RNA binding"/>
    <property type="evidence" value="ECO:0007669"/>
    <property type="project" value="TreeGrafter"/>
</dbReference>
<keyword evidence="3" id="KW-0540">Nuclease</keyword>
<dbReference type="Pfam" id="PF22936">
    <property type="entry name" value="Pol_BBD"/>
    <property type="match status" value="1"/>
</dbReference>
<dbReference type="PANTHER" id="PTHR12341">
    <property type="entry name" value="5'-&gt;3' EXORIBONUCLEASE"/>
    <property type="match status" value="1"/>
</dbReference>
<accession>A0A9D4XN79</accession>
<dbReference type="GO" id="GO:0006397">
    <property type="term" value="P:mRNA processing"/>
    <property type="evidence" value="ECO:0007669"/>
    <property type="project" value="UniProtKB-KW"/>
</dbReference>
<protein>
    <submittedName>
        <fullName evidence="9">5'-3' exoribonuclease 4, variant 2</fullName>
    </submittedName>
</protein>
<dbReference type="GO" id="GO:0000956">
    <property type="term" value="P:nuclear-transcribed mRNA catabolic process"/>
    <property type="evidence" value="ECO:0007669"/>
    <property type="project" value="TreeGrafter"/>
</dbReference>
<dbReference type="GO" id="GO:0004534">
    <property type="term" value="F:5'-3' RNA exonuclease activity"/>
    <property type="evidence" value="ECO:0007669"/>
    <property type="project" value="TreeGrafter"/>
</dbReference>
<comment type="similarity">
    <text evidence="1">Belongs to the 5'-3' exonuclease family. XRN2/RAT1 subfamily.</text>
</comment>
<comment type="caution">
    <text evidence="9">The sequence shown here is derived from an EMBL/GenBank/DDBJ whole genome shotgun (WGS) entry which is preliminary data.</text>
</comment>
<gene>
    <name evidence="9" type="ORF">KIW84_030389</name>
</gene>
<feature type="domain" description="Xrn1 helical" evidence="7">
    <location>
        <begin position="352"/>
        <end position="631"/>
    </location>
</feature>